<dbReference type="KEGG" id="tsy:THSYN_08655"/>
<dbReference type="Proteomes" id="UP000232638">
    <property type="component" value="Chromosome"/>
</dbReference>
<evidence type="ECO:0008006" key="3">
    <source>
        <dbReference type="Google" id="ProtNLM"/>
    </source>
</evidence>
<reference evidence="1 2" key="1">
    <citation type="submission" date="2017-03" db="EMBL/GenBank/DDBJ databases">
        <title>Complete genome sequence of Candidatus 'Thiodictyon syntrophicum' sp. nov. strain Cad16T, a photolithoautotroph purple sulfur bacterium isolated from an alpine meromictic lake.</title>
        <authorList>
            <person name="Luedin S.M."/>
            <person name="Pothier J.F."/>
            <person name="Danza F."/>
            <person name="Storelli N."/>
            <person name="Wittwer M."/>
            <person name="Tonolla M."/>
        </authorList>
    </citation>
    <scope>NUCLEOTIDE SEQUENCE [LARGE SCALE GENOMIC DNA]</scope>
    <source>
        <strain evidence="1 2">Cad16T</strain>
    </source>
</reference>
<gene>
    <name evidence="1" type="ORF">THSYN_08655</name>
</gene>
<accession>A0A2K8U614</accession>
<organism evidence="1 2">
    <name type="scientific">Candidatus Thiodictyon syntrophicum</name>
    <dbReference type="NCBI Taxonomy" id="1166950"/>
    <lineage>
        <taxon>Bacteria</taxon>
        <taxon>Pseudomonadati</taxon>
        <taxon>Pseudomonadota</taxon>
        <taxon>Gammaproteobacteria</taxon>
        <taxon>Chromatiales</taxon>
        <taxon>Chromatiaceae</taxon>
        <taxon>Thiodictyon</taxon>
    </lineage>
</organism>
<evidence type="ECO:0000313" key="2">
    <source>
        <dbReference type="Proteomes" id="UP000232638"/>
    </source>
</evidence>
<dbReference type="InterPro" id="IPR013783">
    <property type="entry name" value="Ig-like_fold"/>
</dbReference>
<name>A0A2K8U614_9GAMM</name>
<dbReference type="EMBL" id="CP020370">
    <property type="protein sequence ID" value="AUB81014.1"/>
    <property type="molecule type" value="Genomic_DNA"/>
</dbReference>
<proteinExistence type="predicted"/>
<sequence>MGHWPADAIVIDGTEIGNVASSFTWSSDTAKYQSYAQGCNVTSCGSPTVPTISANSDILFFWGKEGAATNSQTTWFYSTTALLYAQPLNLQYVALTSTGQAGTRGTQYTPDGSTAIGTRLIGTGLTGTWPVDNGTGGVSGNLLSDGTPINNALITIKANGGLVGVDGSQIETSRPAGLGATSPFQVTPSLAQSPPVDPNTPWIMRAAGPVDGGSPSIVAYVQMPVSQAFEIGGSSGKELKAGDSVELILSEQAVNNSYAGGVGPSAMLASTNVQLVGNYVASILGVNDPASLNLGLARVGQTAGTATAAGNATATNTKVSTTGATTLYNVAFGQATTDSIGLGAFSRTGAADGGNLGEGVSASSGYAYRAADFGTNTGAATVGAITGVNADGTAYTGTTANTTKVVTFQATGVGPRFQTKAGTDPADTAVDFGKVLITKTDLSPSVTRSVTITNTYIGAGDTSLNLTGLTVNSTSKDGANPSNFSGGPTNTSIQANNGTQTFDLTFAADSAGTKTATMHFNTDVASATGLAGSGQTIDRALQGQAFEATLSTDSTAIQLGYARIGGAASTPAQAVSVSNQTGGGYDLHAVTFGPATSSTPNATFSGGANVGTLANGATGSTGYSMTAAATMAPSTSKQTVTGTVTVSSTEAPDVTRTLTGDAVGPVFNFSGNNVNFQDGSPCNILGPSGNAVCGTVDLGTLDPSRTTTVLTIANLFNAVTLNGLGDLADLTLINVGFGPGYSQSAPVGTGLFSLASILKGTRLDPIGGGSNSVTAGLNFVSTAPGMGFVATLYLLTDASTTLGAESGGRQFLFDITAAWSDAPAPGTLALLALGLAAVRLGRRQAA</sequence>
<protein>
    <recommendedName>
        <fullName evidence="3">PEP-CTERM protein-sorting domain-containing protein</fullName>
    </recommendedName>
</protein>
<evidence type="ECO:0000313" key="1">
    <source>
        <dbReference type="EMBL" id="AUB81014.1"/>
    </source>
</evidence>
<keyword evidence="2" id="KW-1185">Reference proteome</keyword>
<dbReference type="Gene3D" id="2.60.40.10">
    <property type="entry name" value="Immunoglobulins"/>
    <property type="match status" value="1"/>
</dbReference>
<dbReference type="AlphaFoldDB" id="A0A2K8U614"/>